<dbReference type="RefSeq" id="WP_126777653.1">
    <property type="nucleotide sequence ID" value="NZ_PIPM01000016.1"/>
</dbReference>
<gene>
    <name evidence="2" type="ORF">CWE11_10870</name>
</gene>
<evidence type="ECO:0000313" key="2">
    <source>
        <dbReference type="EMBL" id="RUO28203.1"/>
    </source>
</evidence>
<comment type="caution">
    <text evidence="2">The sequence shown here is derived from an EMBL/GenBank/DDBJ whole genome shotgun (WGS) entry which is preliminary data.</text>
</comment>
<name>A0A432WB62_9GAMM</name>
<feature type="region of interest" description="Disordered" evidence="1">
    <location>
        <begin position="1"/>
        <end position="20"/>
    </location>
</feature>
<proteinExistence type="predicted"/>
<dbReference type="InterPro" id="IPR019289">
    <property type="entry name" value="Phage_tail_E/E"/>
</dbReference>
<organism evidence="2 3">
    <name type="scientific">Aliidiomarina sanyensis</name>
    <dbReference type="NCBI Taxonomy" id="1249555"/>
    <lineage>
        <taxon>Bacteria</taxon>
        <taxon>Pseudomonadati</taxon>
        <taxon>Pseudomonadota</taxon>
        <taxon>Gammaproteobacteria</taxon>
        <taxon>Alteromonadales</taxon>
        <taxon>Idiomarinaceae</taxon>
        <taxon>Aliidiomarina</taxon>
    </lineage>
</organism>
<protein>
    <submittedName>
        <fullName evidence="2">Phage tail assembly protein</fullName>
    </submittedName>
</protein>
<dbReference type="Pfam" id="PF10109">
    <property type="entry name" value="Phage_TAC_7"/>
    <property type="match status" value="1"/>
</dbReference>
<reference evidence="2 3" key="1">
    <citation type="journal article" date="2011" name="Front. Microbiol.">
        <title>Genomic signatures of strain selection and enhancement in Bacillus atrophaeus var. globigii, a historical biowarfare simulant.</title>
        <authorList>
            <person name="Gibbons H.S."/>
            <person name="Broomall S.M."/>
            <person name="McNew L.A."/>
            <person name="Daligault H."/>
            <person name="Chapman C."/>
            <person name="Bruce D."/>
            <person name="Karavis M."/>
            <person name="Krepps M."/>
            <person name="McGregor P.A."/>
            <person name="Hong C."/>
            <person name="Park K.H."/>
            <person name="Akmal A."/>
            <person name="Feldman A."/>
            <person name="Lin J.S."/>
            <person name="Chang W.E."/>
            <person name="Higgs B.W."/>
            <person name="Demirev P."/>
            <person name="Lindquist J."/>
            <person name="Liem A."/>
            <person name="Fochler E."/>
            <person name="Read T.D."/>
            <person name="Tapia R."/>
            <person name="Johnson S."/>
            <person name="Bishop-Lilly K.A."/>
            <person name="Detter C."/>
            <person name="Han C."/>
            <person name="Sozhamannan S."/>
            <person name="Rosenzweig C.N."/>
            <person name="Skowronski E.W."/>
        </authorList>
    </citation>
    <scope>NUCLEOTIDE SEQUENCE [LARGE SCALE GENOMIC DNA]</scope>
    <source>
        <strain evidence="2 3">GYP-17</strain>
    </source>
</reference>
<feature type="compositionally biased region" description="Polar residues" evidence="1">
    <location>
        <begin position="8"/>
        <end position="17"/>
    </location>
</feature>
<dbReference type="OrthoDB" id="7366507at2"/>
<dbReference type="Proteomes" id="UP000288405">
    <property type="component" value="Unassembled WGS sequence"/>
</dbReference>
<accession>A0A432WB62</accession>
<evidence type="ECO:0000256" key="1">
    <source>
        <dbReference type="SAM" id="MobiDB-lite"/>
    </source>
</evidence>
<sequence length="111" mass="12389">MSDKAKEPTQQPQQQFEKVTLDTPVKRGEEVIKVITIRKPRSGELRGVALTDVLQMDVNALNKVLPRITQPSLSEMEVMNLDPADLVQIGSALSVFLLSRKMRGEMESPES</sequence>
<evidence type="ECO:0000313" key="3">
    <source>
        <dbReference type="Proteomes" id="UP000288405"/>
    </source>
</evidence>
<dbReference type="EMBL" id="PIPM01000016">
    <property type="protein sequence ID" value="RUO28203.1"/>
    <property type="molecule type" value="Genomic_DNA"/>
</dbReference>
<dbReference type="AlphaFoldDB" id="A0A432WB62"/>
<keyword evidence="3" id="KW-1185">Reference proteome</keyword>